<dbReference type="PANTHER" id="PTHR11922">
    <property type="entry name" value="GMP SYNTHASE-RELATED"/>
    <property type="match status" value="1"/>
</dbReference>
<dbReference type="PANTHER" id="PTHR11922:SF2">
    <property type="entry name" value="GMP SYNTHASE [GLUTAMINE-HYDROLYZING]"/>
    <property type="match status" value="1"/>
</dbReference>
<dbReference type="GO" id="GO:0005829">
    <property type="term" value="C:cytosol"/>
    <property type="evidence" value="ECO:0007669"/>
    <property type="project" value="TreeGrafter"/>
</dbReference>
<keyword evidence="1" id="KW-0436">Ligase</keyword>
<proteinExistence type="predicted"/>
<accession>A0A257SMV1</accession>
<dbReference type="PRINTS" id="PR00099">
    <property type="entry name" value="CPSGATASE"/>
</dbReference>
<evidence type="ECO:0000313" key="7">
    <source>
        <dbReference type="EMBL" id="OYV74474.1"/>
    </source>
</evidence>
<dbReference type="PROSITE" id="PS51273">
    <property type="entry name" value="GATASE_TYPE_1"/>
    <property type="match status" value="1"/>
</dbReference>
<dbReference type="Pfam" id="PF00117">
    <property type="entry name" value="GATase"/>
    <property type="match status" value="1"/>
</dbReference>
<evidence type="ECO:0000259" key="6">
    <source>
        <dbReference type="Pfam" id="PF00117"/>
    </source>
</evidence>
<evidence type="ECO:0000256" key="5">
    <source>
        <dbReference type="ARBA" id="ARBA00022840"/>
    </source>
</evidence>
<sequence>MHERILILDFGSQYTQLIARRVREAHVYCEIHPCTMALADIVAWQPRGIILSGGPSSVQDPGAPTVDKGLFDLGIPVLGICYGL</sequence>
<dbReference type="InterPro" id="IPR017926">
    <property type="entry name" value="GATASE"/>
</dbReference>
<evidence type="ECO:0000313" key="8">
    <source>
        <dbReference type="Proteomes" id="UP000216779"/>
    </source>
</evidence>
<organism evidence="7 8">
    <name type="scientific">Acidithiobacillus ferrivorans</name>
    <dbReference type="NCBI Taxonomy" id="160808"/>
    <lineage>
        <taxon>Bacteria</taxon>
        <taxon>Pseudomonadati</taxon>
        <taxon>Pseudomonadota</taxon>
        <taxon>Acidithiobacillia</taxon>
        <taxon>Acidithiobacillales</taxon>
        <taxon>Acidithiobacillaceae</taxon>
        <taxon>Acidithiobacillus</taxon>
    </lineage>
</organism>
<evidence type="ECO:0000256" key="1">
    <source>
        <dbReference type="ARBA" id="ARBA00022598"/>
    </source>
</evidence>
<dbReference type="EMBL" id="NCBC01000564">
    <property type="protein sequence ID" value="OYV74474.1"/>
    <property type="molecule type" value="Genomic_DNA"/>
</dbReference>
<dbReference type="Gene3D" id="3.40.50.880">
    <property type="match status" value="1"/>
</dbReference>
<evidence type="ECO:0000256" key="2">
    <source>
        <dbReference type="ARBA" id="ARBA00022741"/>
    </source>
</evidence>
<dbReference type="SUPFAM" id="SSF52317">
    <property type="entry name" value="Class I glutamine amidotransferase-like"/>
    <property type="match status" value="1"/>
</dbReference>
<dbReference type="GO" id="GO:0005524">
    <property type="term" value="F:ATP binding"/>
    <property type="evidence" value="ECO:0007669"/>
    <property type="project" value="UniProtKB-KW"/>
</dbReference>
<keyword evidence="5" id="KW-0067">ATP-binding</keyword>
<dbReference type="AlphaFoldDB" id="A0A257SMV1"/>
<reference evidence="7 8" key="1">
    <citation type="submission" date="2017-03" db="EMBL/GenBank/DDBJ databases">
        <title>Lifting the veil on microbial sulfur biogeochemistry in mining wastewaters.</title>
        <authorList>
            <person name="Kantor R.S."/>
            <person name="Colenbrander Nelson T."/>
            <person name="Marshall S."/>
            <person name="Bennett D."/>
            <person name="Apte S."/>
            <person name="Camacho D."/>
            <person name="Thomas B.C."/>
            <person name="Warren L.A."/>
            <person name="Banfield J.F."/>
        </authorList>
    </citation>
    <scope>NUCLEOTIDE SEQUENCE [LARGE SCALE GENOMIC DNA]</scope>
    <source>
        <strain evidence="7">21-59-9</strain>
    </source>
</reference>
<dbReference type="GO" id="GO:0003921">
    <property type="term" value="F:GMP synthase activity"/>
    <property type="evidence" value="ECO:0007669"/>
    <property type="project" value="TreeGrafter"/>
</dbReference>
<evidence type="ECO:0000256" key="3">
    <source>
        <dbReference type="ARBA" id="ARBA00022749"/>
    </source>
</evidence>
<keyword evidence="2" id="KW-0547">Nucleotide-binding</keyword>
<evidence type="ECO:0000256" key="4">
    <source>
        <dbReference type="ARBA" id="ARBA00022755"/>
    </source>
</evidence>
<gene>
    <name evidence="7" type="ORF">B7Z70_11925</name>
</gene>
<keyword evidence="3" id="KW-0332">GMP biosynthesis</keyword>
<dbReference type="InterPro" id="IPR029062">
    <property type="entry name" value="Class_I_gatase-like"/>
</dbReference>
<protein>
    <recommendedName>
        <fullName evidence="6">Glutamine amidotransferase domain-containing protein</fullName>
    </recommendedName>
</protein>
<comment type="caution">
    <text evidence="7">The sequence shown here is derived from an EMBL/GenBank/DDBJ whole genome shotgun (WGS) entry which is preliminary data.</text>
</comment>
<dbReference type="Proteomes" id="UP000216779">
    <property type="component" value="Unassembled WGS sequence"/>
</dbReference>
<feature type="domain" description="Glutamine amidotransferase" evidence="6">
    <location>
        <begin position="6"/>
        <end position="84"/>
    </location>
</feature>
<keyword evidence="4" id="KW-0658">Purine biosynthesis</keyword>
<name>A0A257SMV1_9PROT</name>
<feature type="non-terminal residue" evidence="7">
    <location>
        <position position="84"/>
    </location>
</feature>